<dbReference type="EMBL" id="CP086322">
    <property type="protein sequence ID" value="UQA97692.1"/>
    <property type="molecule type" value="Genomic_DNA"/>
</dbReference>
<dbReference type="PROSITE" id="PS51462">
    <property type="entry name" value="NUDIX"/>
    <property type="match status" value="1"/>
</dbReference>
<evidence type="ECO:0000313" key="3">
    <source>
        <dbReference type="EMBL" id="UQA97692.1"/>
    </source>
</evidence>
<sequence length="67" mass="7407">MVGPDGRILHIHHLATGKWLLPGGHLEPEDNTHLQAAGRKLTEETGIPTHVLTPHGETPLQHRRPPH</sequence>
<reference evidence="3" key="1">
    <citation type="submission" date="2021-10" db="EMBL/GenBank/DDBJ databases">
        <title>Streptomyces nigrumlapis sp.nov.,an antimicrobial producing actinobacterium isolated from Black Gobi rocks.</title>
        <authorList>
            <person name="Wen Y."/>
            <person name="Zhang W."/>
            <person name="Liu X.G."/>
        </authorList>
    </citation>
    <scope>NUCLEOTIDE SEQUENCE</scope>
    <source>
        <strain evidence="3">ST13-2-2</strain>
    </source>
</reference>
<dbReference type="Proteomes" id="UP000830115">
    <property type="component" value="Chromosome"/>
</dbReference>
<keyword evidence="4" id="KW-1185">Reference proteome</keyword>
<dbReference type="SUPFAM" id="SSF55811">
    <property type="entry name" value="Nudix"/>
    <property type="match status" value="1"/>
</dbReference>
<organism evidence="3 4">
    <name type="scientific">Streptomyces halobius</name>
    <dbReference type="NCBI Taxonomy" id="2879846"/>
    <lineage>
        <taxon>Bacteria</taxon>
        <taxon>Bacillati</taxon>
        <taxon>Actinomycetota</taxon>
        <taxon>Actinomycetes</taxon>
        <taxon>Kitasatosporales</taxon>
        <taxon>Streptomycetaceae</taxon>
        <taxon>Streptomyces</taxon>
    </lineage>
</organism>
<evidence type="ECO:0000259" key="2">
    <source>
        <dbReference type="PROSITE" id="PS51462"/>
    </source>
</evidence>
<dbReference type="InterPro" id="IPR000086">
    <property type="entry name" value="NUDIX_hydrolase_dom"/>
</dbReference>
<gene>
    <name evidence="3" type="ORF">K9S39_11215</name>
</gene>
<name>A0ABY4MJ34_9ACTN</name>
<dbReference type="InterPro" id="IPR015797">
    <property type="entry name" value="NUDIX_hydrolase-like_dom_sf"/>
</dbReference>
<feature type="region of interest" description="Disordered" evidence="1">
    <location>
        <begin position="43"/>
        <end position="67"/>
    </location>
</feature>
<dbReference type="Pfam" id="PF00293">
    <property type="entry name" value="NUDIX"/>
    <property type="match status" value="1"/>
</dbReference>
<accession>A0ABY4MJ34</accession>
<protein>
    <submittedName>
        <fullName evidence="3">NUDIX domain-containing protein</fullName>
    </submittedName>
</protein>
<evidence type="ECO:0000313" key="4">
    <source>
        <dbReference type="Proteomes" id="UP000830115"/>
    </source>
</evidence>
<dbReference type="Gene3D" id="3.90.79.10">
    <property type="entry name" value="Nucleoside Triphosphate Pyrophosphohydrolase"/>
    <property type="match status" value="1"/>
</dbReference>
<evidence type="ECO:0000256" key="1">
    <source>
        <dbReference type="SAM" id="MobiDB-lite"/>
    </source>
</evidence>
<proteinExistence type="predicted"/>
<feature type="domain" description="Nudix hydrolase" evidence="2">
    <location>
        <begin position="1"/>
        <end position="67"/>
    </location>
</feature>